<dbReference type="RefSeq" id="WP_033083886.1">
    <property type="nucleotide sequence ID" value="NZ_JQEC01000055.1"/>
</dbReference>
<keyword evidence="1" id="KW-0732">Signal</keyword>
<dbReference type="Proteomes" id="UP000029868">
    <property type="component" value="Unassembled WGS sequence"/>
</dbReference>
<dbReference type="AlphaFoldDB" id="A0A099KHP9"/>
<evidence type="ECO:0000313" key="3">
    <source>
        <dbReference type="Proteomes" id="UP000029868"/>
    </source>
</evidence>
<name>A0A099KHP9_COLPS</name>
<gene>
    <name evidence="2" type="ORF">GAB14E_0715</name>
</gene>
<feature type="signal peptide" evidence="1">
    <location>
        <begin position="1"/>
        <end position="23"/>
    </location>
</feature>
<evidence type="ECO:0000313" key="2">
    <source>
        <dbReference type="EMBL" id="KGJ89522.1"/>
    </source>
</evidence>
<proteinExistence type="predicted"/>
<protein>
    <submittedName>
        <fullName evidence="2">Uncharacterized protein</fullName>
    </submittedName>
</protein>
<evidence type="ECO:0000256" key="1">
    <source>
        <dbReference type="SAM" id="SignalP"/>
    </source>
</evidence>
<sequence>MKRTKKSLKVFVTFVALSGVAAAMDYQEQPQNNQIIVGNDNGSFEPPKSSTTYLDEFKSWIGRFS</sequence>
<dbReference type="PATRIC" id="fig|28229.3.peg.3923"/>
<comment type="caution">
    <text evidence="2">The sequence shown here is derived from an EMBL/GenBank/DDBJ whole genome shotgun (WGS) entry which is preliminary data.</text>
</comment>
<feature type="chain" id="PRO_5001948660" evidence="1">
    <location>
        <begin position="24"/>
        <end position="65"/>
    </location>
</feature>
<accession>A0A099KHP9</accession>
<organism evidence="2 3">
    <name type="scientific">Colwellia psychrerythraea</name>
    <name type="common">Vibrio psychroerythus</name>
    <dbReference type="NCBI Taxonomy" id="28229"/>
    <lineage>
        <taxon>Bacteria</taxon>
        <taxon>Pseudomonadati</taxon>
        <taxon>Pseudomonadota</taxon>
        <taxon>Gammaproteobacteria</taxon>
        <taxon>Alteromonadales</taxon>
        <taxon>Colwelliaceae</taxon>
        <taxon>Colwellia</taxon>
    </lineage>
</organism>
<dbReference type="EMBL" id="JQEC01000055">
    <property type="protein sequence ID" value="KGJ89522.1"/>
    <property type="molecule type" value="Genomic_DNA"/>
</dbReference>
<reference evidence="2 3" key="1">
    <citation type="submission" date="2014-08" db="EMBL/GenBank/DDBJ databases">
        <title>Genomic and Phenotypic Diversity of Colwellia psychrerythraea strains from Disparate Marine Basins.</title>
        <authorList>
            <person name="Techtmann S.M."/>
            <person name="Stelling S.C."/>
            <person name="Utturkar S.M."/>
            <person name="Alshibli N."/>
            <person name="Harris A."/>
            <person name="Brown S.D."/>
            <person name="Hazen T.C."/>
        </authorList>
    </citation>
    <scope>NUCLEOTIDE SEQUENCE [LARGE SCALE GENOMIC DNA]</scope>
    <source>
        <strain evidence="2 3">GAB14E</strain>
    </source>
</reference>